<gene>
    <name evidence="2" type="ORF">C9J12_12510</name>
</gene>
<evidence type="ECO:0000313" key="2">
    <source>
        <dbReference type="EMBL" id="PSU48035.1"/>
    </source>
</evidence>
<evidence type="ECO:0000313" key="3">
    <source>
        <dbReference type="Proteomes" id="UP000240987"/>
    </source>
</evidence>
<dbReference type="AlphaFoldDB" id="A0A2T3JGI4"/>
<evidence type="ECO:0000256" key="1">
    <source>
        <dbReference type="SAM" id="SignalP"/>
    </source>
</evidence>
<accession>A0A2T3JGI4</accession>
<dbReference type="RefSeq" id="WP_107243026.1">
    <property type="nucleotide sequence ID" value="NZ_PYMJ01000011.1"/>
</dbReference>
<name>A0A2T3JGI4_9GAMM</name>
<keyword evidence="1" id="KW-0732">Signal</keyword>
<keyword evidence="3" id="KW-1185">Reference proteome</keyword>
<comment type="caution">
    <text evidence="2">The sequence shown here is derived from an EMBL/GenBank/DDBJ whole genome shotgun (WGS) entry which is preliminary data.</text>
</comment>
<dbReference type="EMBL" id="PYMJ01000011">
    <property type="protein sequence ID" value="PSU48035.1"/>
    <property type="molecule type" value="Genomic_DNA"/>
</dbReference>
<organism evidence="2 3">
    <name type="scientific">Photobacterium frigidiphilum</name>
    <dbReference type="NCBI Taxonomy" id="264736"/>
    <lineage>
        <taxon>Bacteria</taxon>
        <taxon>Pseudomonadati</taxon>
        <taxon>Pseudomonadota</taxon>
        <taxon>Gammaproteobacteria</taxon>
        <taxon>Vibrionales</taxon>
        <taxon>Vibrionaceae</taxon>
        <taxon>Photobacterium</taxon>
    </lineage>
</organism>
<feature type="chain" id="PRO_5015755362" evidence="1">
    <location>
        <begin position="29"/>
        <end position="196"/>
    </location>
</feature>
<dbReference type="OrthoDB" id="5365644at2"/>
<dbReference type="Proteomes" id="UP000240987">
    <property type="component" value="Unassembled WGS sequence"/>
</dbReference>
<reference evidence="2 3" key="1">
    <citation type="submission" date="2018-01" db="EMBL/GenBank/DDBJ databases">
        <title>Whole genome sequencing of Histamine producing bacteria.</title>
        <authorList>
            <person name="Butler K."/>
        </authorList>
    </citation>
    <scope>NUCLEOTIDE SEQUENCE [LARGE SCALE GENOMIC DNA]</scope>
    <source>
        <strain evidence="2 3">JCM 12947</strain>
    </source>
</reference>
<proteinExistence type="predicted"/>
<protein>
    <submittedName>
        <fullName evidence="2">Uncharacterized protein</fullName>
    </submittedName>
</protein>
<feature type="signal peptide" evidence="1">
    <location>
        <begin position="1"/>
        <end position="28"/>
    </location>
</feature>
<sequence length="196" mass="21356">MKLIISARVLRLCFVVCLGLMTSTVSQAYSYAAAGKEPVIDGRETIMQALANNDFATVKSTVDGLNDEFTYLLNEHKVDLMTPMTQALADKNAAKVESVMDRAVFEEIVRRLDGAENNLADYQVAKVLVVKSKLFLDLLLPKLDDTQRQQAMSAIQGVLSAIGNPGVFGVGQAPADPAVFKQQRDLLINAINPLNE</sequence>